<dbReference type="Gene3D" id="1.20.950.20">
    <property type="entry name" value="Transmembrane di-heme cytochromes, Chain C"/>
    <property type="match status" value="1"/>
</dbReference>
<feature type="domain" description="Cytochrome b561 bacterial/Ni-hydrogenase" evidence="7">
    <location>
        <begin position="11"/>
        <end position="184"/>
    </location>
</feature>
<keyword evidence="2" id="KW-1003">Cell membrane</keyword>
<dbReference type="GO" id="GO:0005886">
    <property type="term" value="C:plasma membrane"/>
    <property type="evidence" value="ECO:0007669"/>
    <property type="project" value="UniProtKB-SubCell"/>
</dbReference>
<dbReference type="SUPFAM" id="SSF81342">
    <property type="entry name" value="Transmembrane di-heme cytochromes"/>
    <property type="match status" value="1"/>
</dbReference>
<evidence type="ECO:0000256" key="3">
    <source>
        <dbReference type="ARBA" id="ARBA00022692"/>
    </source>
</evidence>
<evidence type="ECO:0000256" key="4">
    <source>
        <dbReference type="ARBA" id="ARBA00022989"/>
    </source>
</evidence>
<evidence type="ECO:0000313" key="8">
    <source>
        <dbReference type="EMBL" id="SDD46052.1"/>
    </source>
</evidence>
<dbReference type="GO" id="GO:0020037">
    <property type="term" value="F:heme binding"/>
    <property type="evidence" value="ECO:0007669"/>
    <property type="project" value="TreeGrafter"/>
</dbReference>
<feature type="transmembrane region" description="Helical" evidence="6">
    <location>
        <begin position="44"/>
        <end position="62"/>
    </location>
</feature>
<dbReference type="STRING" id="938405.SAMN02927895_04417"/>
<keyword evidence="9" id="KW-1185">Reference proteome</keyword>
<accession>A0A1G6UXL0</accession>
<dbReference type="InterPro" id="IPR016174">
    <property type="entry name" value="Di-haem_cyt_TM"/>
</dbReference>
<feature type="transmembrane region" description="Helical" evidence="6">
    <location>
        <begin position="12"/>
        <end position="32"/>
    </location>
</feature>
<dbReference type="AlphaFoldDB" id="A0A1G6UXL0"/>
<dbReference type="Pfam" id="PF01292">
    <property type="entry name" value="Ni_hydr_CYTB"/>
    <property type="match status" value="1"/>
</dbReference>
<dbReference type="GO" id="GO:0022904">
    <property type="term" value="P:respiratory electron transport chain"/>
    <property type="evidence" value="ECO:0007669"/>
    <property type="project" value="InterPro"/>
</dbReference>
<evidence type="ECO:0000256" key="5">
    <source>
        <dbReference type="ARBA" id="ARBA00023136"/>
    </source>
</evidence>
<feature type="transmembrane region" description="Helical" evidence="6">
    <location>
        <begin position="103"/>
        <end position="122"/>
    </location>
</feature>
<feature type="transmembrane region" description="Helical" evidence="6">
    <location>
        <begin position="202"/>
        <end position="220"/>
    </location>
</feature>
<feature type="transmembrane region" description="Helical" evidence="6">
    <location>
        <begin position="151"/>
        <end position="172"/>
    </location>
</feature>
<proteinExistence type="predicted"/>
<keyword evidence="3 6" id="KW-0812">Transmembrane</keyword>
<evidence type="ECO:0000256" key="1">
    <source>
        <dbReference type="ARBA" id="ARBA00004651"/>
    </source>
</evidence>
<dbReference type="PANTHER" id="PTHR30485">
    <property type="entry name" value="NI/FE-HYDROGENASE 1 B-TYPE CYTOCHROME SUBUNIT"/>
    <property type="match status" value="1"/>
</dbReference>
<comment type="subcellular location">
    <subcellularLocation>
        <location evidence="1">Cell membrane</location>
        <topology evidence="1">Multi-pass membrane protein</topology>
    </subcellularLocation>
</comment>
<reference evidence="8 9" key="1">
    <citation type="submission" date="2016-10" db="EMBL/GenBank/DDBJ databases">
        <authorList>
            <person name="de Groot N.N."/>
        </authorList>
    </citation>
    <scope>NUCLEOTIDE SEQUENCE [LARGE SCALE GENOMIC DNA]</scope>
    <source>
        <strain evidence="8 9">CPCC 100156</strain>
    </source>
</reference>
<gene>
    <name evidence="8" type="ORF">SAMN04487779_100857</name>
</gene>
<dbReference type="RefSeq" id="WP_090663778.1">
    <property type="nucleotide sequence ID" value="NZ_FMZX01000008.1"/>
</dbReference>
<evidence type="ECO:0000313" key="9">
    <source>
        <dbReference type="Proteomes" id="UP000198925"/>
    </source>
</evidence>
<dbReference type="GO" id="GO:0009055">
    <property type="term" value="F:electron transfer activity"/>
    <property type="evidence" value="ECO:0007669"/>
    <property type="project" value="InterPro"/>
</dbReference>
<organism evidence="8 9">
    <name type="scientific">Belnapia rosea</name>
    <dbReference type="NCBI Taxonomy" id="938405"/>
    <lineage>
        <taxon>Bacteria</taxon>
        <taxon>Pseudomonadati</taxon>
        <taxon>Pseudomonadota</taxon>
        <taxon>Alphaproteobacteria</taxon>
        <taxon>Acetobacterales</taxon>
        <taxon>Roseomonadaceae</taxon>
        <taxon>Belnapia</taxon>
    </lineage>
</organism>
<dbReference type="InterPro" id="IPR051542">
    <property type="entry name" value="Hydrogenase_cytochrome"/>
</dbReference>
<evidence type="ECO:0000256" key="6">
    <source>
        <dbReference type="SAM" id="Phobius"/>
    </source>
</evidence>
<dbReference type="EMBL" id="FMZX01000008">
    <property type="protein sequence ID" value="SDD46052.1"/>
    <property type="molecule type" value="Genomic_DNA"/>
</dbReference>
<evidence type="ECO:0000256" key="2">
    <source>
        <dbReference type="ARBA" id="ARBA00022475"/>
    </source>
</evidence>
<evidence type="ECO:0000259" key="7">
    <source>
        <dbReference type="Pfam" id="PF01292"/>
    </source>
</evidence>
<dbReference type="Proteomes" id="UP000198925">
    <property type="component" value="Unassembled WGS sequence"/>
</dbReference>
<dbReference type="InterPro" id="IPR011577">
    <property type="entry name" value="Cyt_b561_bac/Ni-Hgenase"/>
</dbReference>
<keyword evidence="4 6" id="KW-1133">Transmembrane helix</keyword>
<keyword evidence="5 6" id="KW-0472">Membrane</keyword>
<dbReference type="PANTHER" id="PTHR30485:SF2">
    <property type="entry name" value="BLL0597 PROTEIN"/>
    <property type="match status" value="1"/>
</dbReference>
<sequence length="221" mass="23818">MSAGAMRRVKVWDGWVRLVHWSIVILIGLSYASIQNGWMQTHYLSGYAVLTLVLFRLAWGILGSDTARFTRFLRSPLAALAHLRDFPKAEPDREIGHNAAGGWMVLVLLGLLLAQPVTGLFADSGYGDYGPLAKSIPAETSDWLTGLHHRIFNLILLAASLHILAVGAYALLKGHDLVRPMVTGRKTLPADAPAPRLGSPRLAAALLGAAALLVFAVSRLG</sequence>
<protein>
    <submittedName>
        <fullName evidence="8">Cytochrome b</fullName>
    </submittedName>
</protein>
<name>A0A1G6UXL0_9PROT</name>